<proteinExistence type="predicted"/>
<gene>
    <name evidence="1" type="ORF">FHR27_002943</name>
</gene>
<dbReference type="Proteomes" id="UP000578688">
    <property type="component" value="Unassembled WGS sequence"/>
</dbReference>
<reference evidence="1 2" key="1">
    <citation type="submission" date="2020-07" db="EMBL/GenBank/DDBJ databases">
        <title>Genomic analyses of the natural microbiome of Caenorhabditis elegans.</title>
        <authorList>
            <person name="Samuel B."/>
        </authorList>
    </citation>
    <scope>NUCLEOTIDE SEQUENCE [LARGE SCALE GENOMIC DNA]</scope>
    <source>
        <strain evidence="1 2">BIGb0408</strain>
    </source>
</reference>
<sequence>MKYRDGVTVELEDRVIVYSFGIPMEASVVFISSPMRSINGYEWLASNFSSECIAIRWENQAKAQELYWPSAEIGEMADFLITDSDDEEVIFVSRAIN</sequence>
<evidence type="ECO:0000313" key="2">
    <source>
        <dbReference type="Proteomes" id="UP000578688"/>
    </source>
</evidence>
<dbReference type="RefSeq" id="WP_156152628.1">
    <property type="nucleotide sequence ID" value="NZ_JACBYV010000001.1"/>
</dbReference>
<organism evidence="1 2">
    <name type="scientific">Phytopseudomonas flavescens</name>
    <dbReference type="NCBI Taxonomy" id="29435"/>
    <lineage>
        <taxon>Bacteria</taxon>
        <taxon>Pseudomonadati</taxon>
        <taxon>Pseudomonadota</taxon>
        <taxon>Gammaproteobacteria</taxon>
        <taxon>Pseudomonadales</taxon>
        <taxon>Pseudomonadaceae</taxon>
        <taxon>Phytopseudomonas</taxon>
    </lineage>
</organism>
<protein>
    <submittedName>
        <fullName evidence="1">Uncharacterized protein</fullName>
    </submittedName>
</protein>
<name>A0A7Z0BRK5_9GAMM</name>
<accession>A0A7Z0BRK5</accession>
<dbReference type="EMBL" id="JACBYV010000001">
    <property type="protein sequence ID" value="NYH74333.1"/>
    <property type="molecule type" value="Genomic_DNA"/>
</dbReference>
<comment type="caution">
    <text evidence="1">The sequence shown here is derived from an EMBL/GenBank/DDBJ whole genome shotgun (WGS) entry which is preliminary data.</text>
</comment>
<dbReference type="AlphaFoldDB" id="A0A7Z0BRK5"/>
<evidence type="ECO:0000313" key="1">
    <source>
        <dbReference type="EMBL" id="NYH74333.1"/>
    </source>
</evidence>
<keyword evidence="2" id="KW-1185">Reference proteome</keyword>